<evidence type="ECO:0000313" key="13">
    <source>
        <dbReference type="Proteomes" id="UP000694845"/>
    </source>
</evidence>
<keyword evidence="2" id="KW-0812">Transmembrane</keyword>
<evidence type="ECO:0000256" key="5">
    <source>
        <dbReference type="ARBA" id="ARBA00022989"/>
    </source>
</evidence>
<evidence type="ECO:0000259" key="12">
    <source>
        <dbReference type="PROSITE" id="PS50287"/>
    </source>
</evidence>
<dbReference type="InterPro" id="IPR036772">
    <property type="entry name" value="SRCR-like_dom_sf"/>
</dbReference>
<dbReference type="PROSITE" id="PS00420">
    <property type="entry name" value="SRCR_1"/>
    <property type="match status" value="2"/>
</dbReference>
<dbReference type="PANTHER" id="PTHR19331">
    <property type="entry name" value="SCAVENGER RECEPTOR DOMAIN-CONTAINING"/>
    <property type="match status" value="1"/>
</dbReference>
<dbReference type="InterPro" id="IPR001190">
    <property type="entry name" value="SRCR"/>
</dbReference>
<comment type="subcellular location">
    <subcellularLocation>
        <location evidence="1">Membrane</location>
        <topology evidence="1">Single-pass membrane protein</topology>
    </subcellularLocation>
</comment>
<feature type="domain" description="F5/8 type C" evidence="11">
    <location>
        <begin position="43"/>
        <end position="188"/>
    </location>
</feature>
<feature type="domain" description="SRCR" evidence="12">
    <location>
        <begin position="193"/>
        <end position="293"/>
    </location>
</feature>
<dbReference type="Gene3D" id="2.60.120.260">
    <property type="entry name" value="Galactose-binding domain-like"/>
    <property type="match status" value="1"/>
</dbReference>
<evidence type="ECO:0000256" key="10">
    <source>
        <dbReference type="SAM" id="SignalP"/>
    </source>
</evidence>
<comment type="caution">
    <text evidence="9">Lacks conserved residue(s) required for the propagation of feature annotation.</text>
</comment>
<keyword evidence="6" id="KW-0472">Membrane</keyword>
<evidence type="ECO:0000256" key="7">
    <source>
        <dbReference type="ARBA" id="ARBA00023157"/>
    </source>
</evidence>
<keyword evidence="4" id="KW-0677">Repeat</keyword>
<organism evidence="13 14">
    <name type="scientific">Acanthaster planci</name>
    <name type="common">Crown-of-thorns starfish</name>
    <dbReference type="NCBI Taxonomy" id="133434"/>
    <lineage>
        <taxon>Eukaryota</taxon>
        <taxon>Metazoa</taxon>
        <taxon>Echinodermata</taxon>
        <taxon>Eleutherozoa</taxon>
        <taxon>Asterozoa</taxon>
        <taxon>Asteroidea</taxon>
        <taxon>Valvatacea</taxon>
        <taxon>Valvatida</taxon>
        <taxon>Acanthasteridae</taxon>
        <taxon>Acanthaster</taxon>
    </lineage>
</organism>
<dbReference type="InterPro" id="IPR000421">
    <property type="entry name" value="FA58C"/>
</dbReference>
<dbReference type="SMART" id="SM00202">
    <property type="entry name" value="SR"/>
    <property type="match status" value="2"/>
</dbReference>
<keyword evidence="5" id="KW-1133">Transmembrane helix</keyword>
<dbReference type="GeneID" id="110984782"/>
<dbReference type="SMART" id="SM00231">
    <property type="entry name" value="FA58C"/>
    <property type="match status" value="1"/>
</dbReference>
<feature type="disulfide bond" evidence="9">
    <location>
        <begin position="218"/>
        <end position="282"/>
    </location>
</feature>
<keyword evidence="13" id="KW-1185">Reference proteome</keyword>
<evidence type="ECO:0000256" key="6">
    <source>
        <dbReference type="ARBA" id="ARBA00023136"/>
    </source>
</evidence>
<dbReference type="FunFam" id="3.10.250.10:FF:000016">
    <property type="entry name" value="Scavenger receptor cysteine-rich protein type 12"/>
    <property type="match status" value="1"/>
</dbReference>
<keyword evidence="3 10" id="KW-0732">Signal</keyword>
<feature type="disulfide bond" evidence="9">
    <location>
        <begin position="231"/>
        <end position="292"/>
    </location>
</feature>
<dbReference type="PROSITE" id="PS50022">
    <property type="entry name" value="FA58C_3"/>
    <property type="match status" value="1"/>
</dbReference>
<dbReference type="Proteomes" id="UP000694845">
    <property type="component" value="Unplaced"/>
</dbReference>
<dbReference type="OrthoDB" id="536948at2759"/>
<evidence type="ECO:0000256" key="4">
    <source>
        <dbReference type="ARBA" id="ARBA00022737"/>
    </source>
</evidence>
<dbReference type="SUPFAM" id="SSF56487">
    <property type="entry name" value="SRCR-like"/>
    <property type="match status" value="2"/>
</dbReference>
<reference evidence="14" key="1">
    <citation type="submission" date="2025-08" db="UniProtKB">
        <authorList>
            <consortium name="RefSeq"/>
        </authorList>
    </citation>
    <scope>IDENTIFICATION</scope>
</reference>
<evidence type="ECO:0000313" key="14">
    <source>
        <dbReference type="RefSeq" id="XP_022100964.1"/>
    </source>
</evidence>
<dbReference type="PANTHER" id="PTHR19331:SF465">
    <property type="entry name" value="EGG PEPTIDE SPERACT RECEPTOR"/>
    <property type="match status" value="1"/>
</dbReference>
<gene>
    <name evidence="14" type="primary">LOC110984782</name>
</gene>
<dbReference type="AlphaFoldDB" id="A0A8B7Z5Q3"/>
<dbReference type="PRINTS" id="PR00258">
    <property type="entry name" value="SPERACTRCPTR"/>
</dbReference>
<feature type="chain" id="PRO_5034145149" evidence="10">
    <location>
        <begin position="23"/>
        <end position="401"/>
    </location>
</feature>
<dbReference type="KEGG" id="aplc:110984782"/>
<evidence type="ECO:0000256" key="2">
    <source>
        <dbReference type="ARBA" id="ARBA00022692"/>
    </source>
</evidence>
<dbReference type="Pfam" id="PF00754">
    <property type="entry name" value="F5_F8_type_C"/>
    <property type="match status" value="1"/>
</dbReference>
<evidence type="ECO:0000256" key="3">
    <source>
        <dbReference type="ARBA" id="ARBA00022729"/>
    </source>
</evidence>
<evidence type="ECO:0000256" key="8">
    <source>
        <dbReference type="ARBA" id="ARBA00023180"/>
    </source>
</evidence>
<dbReference type="SUPFAM" id="SSF49785">
    <property type="entry name" value="Galactose-binding domain-like"/>
    <property type="match status" value="1"/>
</dbReference>
<evidence type="ECO:0000256" key="9">
    <source>
        <dbReference type="PROSITE-ProRule" id="PRU00196"/>
    </source>
</evidence>
<feature type="signal peptide" evidence="10">
    <location>
        <begin position="1"/>
        <end position="22"/>
    </location>
</feature>
<dbReference type="Gene3D" id="3.10.250.10">
    <property type="entry name" value="SRCR-like domain"/>
    <property type="match status" value="2"/>
</dbReference>
<dbReference type="GO" id="GO:0016020">
    <property type="term" value="C:membrane"/>
    <property type="evidence" value="ECO:0007669"/>
    <property type="project" value="UniProtKB-SubCell"/>
</dbReference>
<keyword evidence="8" id="KW-0325">Glycoprotein</keyword>
<feature type="domain" description="SRCR" evidence="12">
    <location>
        <begin position="297"/>
        <end position="353"/>
    </location>
</feature>
<feature type="disulfide bond" evidence="9">
    <location>
        <begin position="262"/>
        <end position="272"/>
    </location>
</feature>
<sequence>MAWDIVVIVASLIACQLELSSSNSIGDEAAGGYRTPLLTEAPCTSGPLGMQSGAIPDSSLSASSSYNSNYRPSNARLNVGSDWWRPRYHQDQWFQVDLGDHTAVTGLIVQGLHYHHVSAFTVQFSNTAESEDWLALTDAEGNILEFHGDSSYQVTVTFPVVPMTRYIRILPTAWSTTSYRLKFEILGCRDGVVRLVGGDGALSGRVEIYHNGAWGAVCDEDWDFLSATMVCRQLGFPEALEAKQGSFFGESELPIVMSRVSCKGNEKRLADCPFVCNIPRQCNNSREAGVICKWNSVRLVNGPNRASGRVEILQNGRWGTICDNDWDLTDASVLCRQLGFPNAVEAATGARFGQARARCSWTVWPAPARRARSLTARPFVGRRLNAITPKTQAWSATRGNL</sequence>
<dbReference type="Pfam" id="PF00530">
    <property type="entry name" value="SRCR"/>
    <property type="match status" value="2"/>
</dbReference>
<dbReference type="PROSITE" id="PS50287">
    <property type="entry name" value="SRCR_2"/>
    <property type="match status" value="2"/>
</dbReference>
<proteinExistence type="predicted"/>
<evidence type="ECO:0000259" key="11">
    <source>
        <dbReference type="PROSITE" id="PS50022"/>
    </source>
</evidence>
<protein>
    <submittedName>
        <fullName evidence="14">Antigen WC1.1-like</fullName>
    </submittedName>
</protein>
<dbReference type="RefSeq" id="XP_022100964.1">
    <property type="nucleotide sequence ID" value="XM_022245272.1"/>
</dbReference>
<name>A0A8B7Z5Q3_ACAPL</name>
<dbReference type="InterPro" id="IPR008979">
    <property type="entry name" value="Galactose-bd-like_sf"/>
</dbReference>
<evidence type="ECO:0000256" key="1">
    <source>
        <dbReference type="ARBA" id="ARBA00004167"/>
    </source>
</evidence>
<dbReference type="FunFam" id="3.10.250.10:FF:000035">
    <property type="entry name" value="Lysyl oxidase-like 2"/>
    <property type="match status" value="1"/>
</dbReference>
<keyword evidence="7 9" id="KW-1015">Disulfide bond</keyword>
<accession>A0A8B7Z5Q3</accession>